<evidence type="ECO:0008006" key="3">
    <source>
        <dbReference type="Google" id="ProtNLM"/>
    </source>
</evidence>
<name>A0A3D9SLF7_9ACTN</name>
<dbReference type="Proteomes" id="UP000256661">
    <property type="component" value="Unassembled WGS sequence"/>
</dbReference>
<keyword evidence="2" id="KW-1185">Reference proteome</keyword>
<accession>A0A3D9SLF7</accession>
<proteinExistence type="predicted"/>
<evidence type="ECO:0000313" key="1">
    <source>
        <dbReference type="EMBL" id="REE94743.1"/>
    </source>
</evidence>
<evidence type="ECO:0000313" key="2">
    <source>
        <dbReference type="Proteomes" id="UP000256661"/>
    </source>
</evidence>
<reference evidence="1 2" key="1">
    <citation type="submission" date="2018-08" db="EMBL/GenBank/DDBJ databases">
        <title>Sequencing the genomes of 1000 actinobacteria strains.</title>
        <authorList>
            <person name="Klenk H.-P."/>
        </authorList>
    </citation>
    <scope>NUCLEOTIDE SEQUENCE [LARGE SCALE GENOMIC DNA]</scope>
    <source>
        <strain evidence="1 2">DSM 43927</strain>
    </source>
</reference>
<gene>
    <name evidence="1" type="ORF">DFJ69_0097</name>
</gene>
<dbReference type="RefSeq" id="WP_116020644.1">
    <property type="nucleotide sequence ID" value="NZ_QTTT01000001.1"/>
</dbReference>
<dbReference type="AlphaFoldDB" id="A0A3D9SLF7"/>
<comment type="caution">
    <text evidence="1">The sequence shown here is derived from an EMBL/GenBank/DDBJ whole genome shotgun (WGS) entry which is preliminary data.</text>
</comment>
<dbReference type="EMBL" id="QTTT01000001">
    <property type="protein sequence ID" value="REE94743.1"/>
    <property type="molecule type" value="Genomic_DNA"/>
</dbReference>
<sequence>MNDLHEVRELWSEAAEPGAARLAAVRERLLVETSSGERPDGVRARRPRRVWVTRTAVAGGLVAAATAGIVVLPGGNGPGPAPADAAELLTRAAAAAGDGRDIDPRPGQFVYRESTVLELATGKDDDNASWFRKVRYEEWRRADGAVPVYRRTTLLGLVPLPGGKVPSRALQLARIDTGGRFLPCASRPTEPNAPYAAHSKLPTDPAPLRSALADSVNAGQRAELSHDQAVWTNLAALASAPTPAKVQAALFTVARQIKGARLTGGTTDAAGRPGLAVTFDARPGEREDLIFDAKTYRLLGHRSVWTGTGNTPPPGTTTADVAVTKTSVVDDLPAGVSTSGYTCPAASGG</sequence>
<dbReference type="NCBIfam" id="NF038083">
    <property type="entry name" value="CU044_5270_fam"/>
    <property type="match status" value="1"/>
</dbReference>
<protein>
    <recommendedName>
        <fullName evidence="3">CU044_5270 family protein</fullName>
    </recommendedName>
</protein>
<dbReference type="InterPro" id="IPR047789">
    <property type="entry name" value="CU044_5270-like"/>
</dbReference>
<organism evidence="1 2">
    <name type="scientific">Thermomonospora umbrina</name>
    <dbReference type="NCBI Taxonomy" id="111806"/>
    <lineage>
        <taxon>Bacteria</taxon>
        <taxon>Bacillati</taxon>
        <taxon>Actinomycetota</taxon>
        <taxon>Actinomycetes</taxon>
        <taxon>Streptosporangiales</taxon>
        <taxon>Thermomonosporaceae</taxon>
        <taxon>Thermomonospora</taxon>
    </lineage>
</organism>